<dbReference type="Gene3D" id="6.10.140.2080">
    <property type="match status" value="1"/>
</dbReference>
<name>A0ABS5RLN9_9MYCO</name>
<dbReference type="RefSeq" id="WP_214093260.1">
    <property type="nucleotide sequence ID" value="NZ_JAHCLR010000022.1"/>
</dbReference>
<accession>A0ABS5RLN9</accession>
<organism evidence="1 2">
    <name type="scientific">Mycolicibacter acidiphilus</name>
    <dbReference type="NCBI Taxonomy" id="2835306"/>
    <lineage>
        <taxon>Bacteria</taxon>
        <taxon>Bacillati</taxon>
        <taxon>Actinomycetota</taxon>
        <taxon>Actinomycetes</taxon>
        <taxon>Mycobacteriales</taxon>
        <taxon>Mycobacteriaceae</taxon>
        <taxon>Mycolicibacter</taxon>
    </lineage>
</organism>
<proteinExistence type="predicted"/>
<gene>
    <name evidence="1" type="ORF">KIH27_12455</name>
</gene>
<protein>
    <submittedName>
        <fullName evidence="1">DUF3349 domain-containing protein</fullName>
    </submittedName>
</protein>
<reference evidence="1 2" key="1">
    <citation type="submission" date="2021-05" db="EMBL/GenBank/DDBJ databases">
        <title>Mycobacterium acidophilum sp. nov., an extremely acid-tolerant member of the genus Mycobacterium.</title>
        <authorList>
            <person name="Xia J."/>
        </authorList>
    </citation>
    <scope>NUCLEOTIDE SEQUENCE [LARGE SCALE GENOMIC DNA]</scope>
    <source>
        <strain evidence="1 2">M1</strain>
    </source>
</reference>
<evidence type="ECO:0000313" key="2">
    <source>
        <dbReference type="Proteomes" id="UP001519535"/>
    </source>
</evidence>
<dbReference type="Gene3D" id="1.10.10.2390">
    <property type="match status" value="1"/>
</dbReference>
<dbReference type="EMBL" id="JAHCLR010000022">
    <property type="protein sequence ID" value="MBS9534396.1"/>
    <property type="molecule type" value="Genomic_DNA"/>
</dbReference>
<dbReference type="Proteomes" id="UP001519535">
    <property type="component" value="Unassembled WGS sequence"/>
</dbReference>
<keyword evidence="2" id="KW-1185">Reference proteome</keyword>
<sequence>MNRFLSSIVAWLRAGYPDGVPQTDYVPLLALLSRRLTHDEVKEVARELMGRGEFDHIDIGVLIARFTNELPAQEDVERVWERLAAKGWPLDIPAGESS</sequence>
<comment type="caution">
    <text evidence="1">The sequence shown here is derived from an EMBL/GenBank/DDBJ whole genome shotgun (WGS) entry which is preliminary data.</text>
</comment>
<evidence type="ECO:0000313" key="1">
    <source>
        <dbReference type="EMBL" id="MBS9534396.1"/>
    </source>
</evidence>
<dbReference type="Pfam" id="PF11829">
    <property type="entry name" value="DUF3349"/>
    <property type="match status" value="1"/>
</dbReference>
<dbReference type="InterPro" id="IPR021784">
    <property type="entry name" value="DUF3349"/>
</dbReference>